<dbReference type="Proteomes" id="UP000054404">
    <property type="component" value="Unassembled WGS sequence"/>
</dbReference>
<dbReference type="EMBL" id="JASPDQ010000039">
    <property type="protein sequence ID" value="MDK8602787.1"/>
    <property type="molecule type" value="Genomic_DNA"/>
</dbReference>
<dbReference type="OrthoDB" id="9776021at2"/>
<protein>
    <submittedName>
        <fullName evidence="1">Uncharacterized protein</fullName>
    </submittedName>
</protein>
<evidence type="ECO:0000313" key="2">
    <source>
        <dbReference type="EMBL" id="MDK8602787.1"/>
    </source>
</evidence>
<reference evidence="2" key="2">
    <citation type="submission" date="2023-05" db="EMBL/GenBank/DDBJ databases">
        <title>Genomic Catalog of Human Bladder Bacteria.</title>
        <authorList>
            <person name="Du J."/>
        </authorList>
    </citation>
    <scope>NUCLEOTIDE SEQUENCE</scope>
    <source>
        <strain evidence="2">UMB1304A</strain>
    </source>
</reference>
<name>A0A0W1KIS0_9ACTO</name>
<dbReference type="EMBL" id="LNIZ01000005">
    <property type="protein sequence ID" value="KTF03876.1"/>
    <property type="molecule type" value="Genomic_DNA"/>
</dbReference>
<comment type="caution">
    <text evidence="1">The sequence shown here is derived from an EMBL/GenBank/DDBJ whole genome shotgun (WGS) entry which is preliminary data.</text>
</comment>
<proteinExistence type="predicted"/>
<accession>A0A0W1KIS0</accession>
<organism evidence="1 3">
    <name type="scientific">Trueperella bernardiae</name>
    <dbReference type="NCBI Taxonomy" id="59561"/>
    <lineage>
        <taxon>Bacteria</taxon>
        <taxon>Bacillati</taxon>
        <taxon>Actinomycetota</taxon>
        <taxon>Actinomycetes</taxon>
        <taxon>Actinomycetales</taxon>
        <taxon>Actinomycetaceae</taxon>
        <taxon>Trueperella</taxon>
    </lineage>
</organism>
<reference evidence="1 3" key="1">
    <citation type="submission" date="2015-11" db="EMBL/GenBank/DDBJ databases">
        <title>Draft Genome Sequence of the Type Strain Trueperella bernardiae LCDC 89-0504T, Isolated from Blood Culture.</title>
        <authorList>
            <person name="Bernier A.-M."/>
            <person name="Bernard K."/>
        </authorList>
    </citation>
    <scope>NUCLEOTIDE SEQUENCE [LARGE SCALE GENOMIC DNA]</scope>
    <source>
        <strain evidence="1 3">LCDC 89-0504</strain>
    </source>
</reference>
<evidence type="ECO:0000313" key="1">
    <source>
        <dbReference type="EMBL" id="KTF03876.1"/>
    </source>
</evidence>
<dbReference type="Proteomes" id="UP001225576">
    <property type="component" value="Unassembled WGS sequence"/>
</dbReference>
<dbReference type="STRING" id="59561.AQZ59_01205"/>
<gene>
    <name evidence="1" type="ORF">AQZ59_01205</name>
    <name evidence="2" type="ORF">QP858_10030</name>
</gene>
<evidence type="ECO:0000313" key="3">
    <source>
        <dbReference type="Proteomes" id="UP000054404"/>
    </source>
</evidence>
<keyword evidence="3" id="KW-1185">Reference proteome</keyword>
<dbReference type="RefSeq" id="WP_160326876.1">
    <property type="nucleotide sequence ID" value="NZ_CALTZF010000011.1"/>
</dbReference>
<dbReference type="PATRIC" id="fig|59561.3.peg.1197"/>
<dbReference type="AlphaFoldDB" id="A0A0W1KIS0"/>
<sequence length="45" mass="5212">MRRLVVEDTYEGQTRGYLTAYENDIKRADSWDDLKAFSDLATIAL</sequence>